<comment type="caution">
    <text evidence="1">The sequence shown here is derived from an EMBL/GenBank/DDBJ whole genome shotgun (WGS) entry which is preliminary data.</text>
</comment>
<dbReference type="RefSeq" id="WP_110367995.1">
    <property type="nucleotide sequence ID" value="NZ_SDLV01000031.1"/>
</dbReference>
<evidence type="ECO:0000313" key="2">
    <source>
        <dbReference type="Proteomes" id="UP000306038"/>
    </source>
</evidence>
<dbReference type="EMBL" id="SDLV01000031">
    <property type="protein sequence ID" value="THV57385.1"/>
    <property type="molecule type" value="Genomic_DNA"/>
</dbReference>
<name>A0ABY2R3X3_9FLAO</name>
<gene>
    <name evidence="1" type="ORF">EK417_15240</name>
</gene>
<reference evidence="1 2" key="1">
    <citation type="submission" date="2019-01" db="EMBL/GenBank/DDBJ databases">
        <authorList>
            <person name="B I."/>
            <person name="Ch S."/>
            <person name="Ch V.R."/>
        </authorList>
    </citation>
    <scope>NUCLEOTIDE SEQUENCE [LARGE SCALE GENOMIC DNA]</scope>
    <source>
        <strain evidence="1 2">JC507</strain>
    </source>
</reference>
<evidence type="ECO:0000313" key="1">
    <source>
        <dbReference type="EMBL" id="THV57385.1"/>
    </source>
</evidence>
<keyword evidence="2" id="KW-1185">Reference proteome</keyword>
<organism evidence="1 2">
    <name type="scientific">Chryseobacterium candidae</name>
    <dbReference type="NCBI Taxonomy" id="1978493"/>
    <lineage>
        <taxon>Bacteria</taxon>
        <taxon>Pseudomonadati</taxon>
        <taxon>Bacteroidota</taxon>
        <taxon>Flavobacteriia</taxon>
        <taxon>Flavobacteriales</taxon>
        <taxon>Weeksellaceae</taxon>
        <taxon>Chryseobacterium group</taxon>
        <taxon>Chryseobacterium</taxon>
    </lineage>
</organism>
<dbReference type="Proteomes" id="UP000306038">
    <property type="component" value="Unassembled WGS sequence"/>
</dbReference>
<proteinExistence type="predicted"/>
<accession>A0ABY2R3X3</accession>
<sequence>MKRGYILNLLVLFIAFAGIKAQDKALENNITTLQLKSSPAFVVLGVEPENIQRPNSPTDFLASVNSAVVNEKLQPGFAIETSPYYWGKNKNQSNYENIDYIFSSNYGNNLLRSLTFSFASSASDTLSFGGAQKGTAFGVGMHLQLVQGKPSKKTVKKLTEWYVSSYSSLALMQILESINTRGRIDDLDTYLEEVLSIGSFKLIEGEQKKIIKLLLRQMIGSNSLDENDVVRIKSVGENLKHVSEIVVNDINKYTFPLTREGFMLEFAIANASLAVESQWKQLKSAKTSIWITPSYRFNINKDQESSDFFDIIAVSRMTFNAKQTDVSNYYEFGGKLQWIHNRISISGEYISRYLSEKPDTMLKNHTSRTAFSFAYKLSDSFTFQMSVGSNFDGNSTTYSDPAKMFLVGGFNFGFSSLFK</sequence>
<protein>
    <recommendedName>
        <fullName evidence="3">DUF5723 domain-containing protein</fullName>
    </recommendedName>
</protein>
<evidence type="ECO:0008006" key="3">
    <source>
        <dbReference type="Google" id="ProtNLM"/>
    </source>
</evidence>